<protein>
    <recommendedName>
        <fullName evidence="2">DUF8173 domain-containing protein</fullName>
    </recommendedName>
</protein>
<gene>
    <name evidence="3" type="ORF">Q664_38220</name>
</gene>
<organism evidence="3 4">
    <name type="scientific">Archangium violaceum Cb vi76</name>
    <dbReference type="NCBI Taxonomy" id="1406225"/>
    <lineage>
        <taxon>Bacteria</taxon>
        <taxon>Pseudomonadati</taxon>
        <taxon>Myxococcota</taxon>
        <taxon>Myxococcia</taxon>
        <taxon>Myxococcales</taxon>
        <taxon>Cystobacterineae</taxon>
        <taxon>Archangiaceae</taxon>
        <taxon>Archangium</taxon>
    </lineage>
</organism>
<feature type="transmembrane region" description="Helical" evidence="1">
    <location>
        <begin position="280"/>
        <end position="301"/>
    </location>
</feature>
<keyword evidence="1" id="KW-1133">Transmembrane helix</keyword>
<keyword evidence="1" id="KW-0812">Transmembrane</keyword>
<proteinExistence type="predicted"/>
<dbReference type="AlphaFoldDB" id="A0A084SKB5"/>
<evidence type="ECO:0000313" key="4">
    <source>
        <dbReference type="Proteomes" id="UP000028547"/>
    </source>
</evidence>
<sequence>MNRHTREGCIMSTKAEWYRSPWLPWLPSLLVLWALAPGLAGAAEFRSGDVVRVGPQEVIDEDLYAFGSVVDIQGTVRGDVIAMGRQVDISGTVEGDVMSAASNTQISSPVRGSLRAASGDLSVSGPVGEDAMLAANNLRLTPESRVGKDLYLASGDARLYAPVQGELRAAARTLTLAAPVGQDAHAEVGTLRLTDEARVGGNLSYRSDQDAQLASGAVVSGTVEHLAPRHDQGRSPAMGLYFWVRSLVGLFALGLLFSLLAPRFARRVTAMLRQRPLPSLGWGAALLVSVPFLAALVFLVGMLLGGWWIGLFILALYAFAIALSFPVVGLFLGRWLLERFHKTGAHLAVALLLGLVLLTLVGLVPILGGLVALATILFGLGAMMLSLLRGREPTGATV</sequence>
<evidence type="ECO:0000256" key="1">
    <source>
        <dbReference type="SAM" id="Phobius"/>
    </source>
</evidence>
<evidence type="ECO:0000313" key="3">
    <source>
        <dbReference type="EMBL" id="KFA88900.1"/>
    </source>
</evidence>
<feature type="transmembrane region" description="Helical" evidence="1">
    <location>
        <begin position="344"/>
        <end position="364"/>
    </location>
</feature>
<dbReference type="Proteomes" id="UP000028547">
    <property type="component" value="Unassembled WGS sequence"/>
</dbReference>
<feature type="domain" description="DUF8173" evidence="2">
    <location>
        <begin position="220"/>
        <end position="386"/>
    </location>
</feature>
<comment type="caution">
    <text evidence="3">The sequence shown here is derived from an EMBL/GenBank/DDBJ whole genome shotgun (WGS) entry which is preliminary data.</text>
</comment>
<dbReference type="Pfam" id="PF26514">
    <property type="entry name" value="DUF8173"/>
    <property type="match status" value="1"/>
</dbReference>
<evidence type="ECO:0000259" key="2">
    <source>
        <dbReference type="Pfam" id="PF26514"/>
    </source>
</evidence>
<dbReference type="InterPro" id="IPR058486">
    <property type="entry name" value="DUF8173"/>
</dbReference>
<feature type="transmembrane region" description="Helical" evidence="1">
    <location>
        <begin position="240"/>
        <end position="260"/>
    </location>
</feature>
<dbReference type="EMBL" id="JPMI01000273">
    <property type="protein sequence ID" value="KFA88900.1"/>
    <property type="molecule type" value="Genomic_DNA"/>
</dbReference>
<accession>A0A084SKB5</accession>
<feature type="transmembrane region" description="Helical" evidence="1">
    <location>
        <begin position="370"/>
        <end position="388"/>
    </location>
</feature>
<keyword evidence="1" id="KW-0472">Membrane</keyword>
<reference evidence="3 4" key="1">
    <citation type="submission" date="2014-07" db="EMBL/GenBank/DDBJ databases">
        <title>Draft Genome Sequence of Gephyronic Acid Producer, Cystobacter violaceus Strain Cb vi76.</title>
        <authorList>
            <person name="Stevens D.C."/>
            <person name="Young J."/>
            <person name="Carmichael R."/>
            <person name="Tan J."/>
            <person name="Taylor R.E."/>
        </authorList>
    </citation>
    <scope>NUCLEOTIDE SEQUENCE [LARGE SCALE GENOMIC DNA]</scope>
    <source>
        <strain evidence="3 4">Cb vi76</strain>
    </source>
</reference>
<name>A0A084SKB5_9BACT</name>
<feature type="transmembrane region" description="Helical" evidence="1">
    <location>
        <begin position="307"/>
        <end position="332"/>
    </location>
</feature>